<accession>A0A0W0XD67</accession>
<name>A0A0W0XD67_9GAMM</name>
<organism evidence="1 2">
    <name type="scientific">Legionella oakridgensis</name>
    <dbReference type="NCBI Taxonomy" id="29423"/>
    <lineage>
        <taxon>Bacteria</taxon>
        <taxon>Pseudomonadati</taxon>
        <taxon>Pseudomonadota</taxon>
        <taxon>Gammaproteobacteria</taxon>
        <taxon>Legionellales</taxon>
        <taxon>Legionellaceae</taxon>
        <taxon>Legionella</taxon>
    </lineage>
</organism>
<dbReference type="Proteomes" id="UP000054858">
    <property type="component" value="Unassembled WGS sequence"/>
</dbReference>
<comment type="caution">
    <text evidence="1">The sequence shown here is derived from an EMBL/GenBank/DDBJ whole genome shotgun (WGS) entry which is preliminary data.</text>
</comment>
<protein>
    <submittedName>
        <fullName evidence="1">Uncharacterized protein</fullName>
    </submittedName>
</protein>
<gene>
    <name evidence="1" type="ORF">Loak_0734</name>
</gene>
<sequence length="73" mass="8385">MALLLNCIIIILNLLIDSSYVKRFVKLNQLIMNLNTLFLSTDLLSLFRRFITKSLWGNAQCAIKFTGHILKSN</sequence>
<evidence type="ECO:0000313" key="2">
    <source>
        <dbReference type="Proteomes" id="UP000054858"/>
    </source>
</evidence>
<evidence type="ECO:0000313" key="1">
    <source>
        <dbReference type="EMBL" id="KTD42540.1"/>
    </source>
</evidence>
<dbReference type="EMBL" id="LNYP01000009">
    <property type="protein sequence ID" value="KTD42540.1"/>
    <property type="molecule type" value="Genomic_DNA"/>
</dbReference>
<dbReference type="AlphaFoldDB" id="A0A0W0XD67"/>
<reference evidence="1 2" key="1">
    <citation type="submission" date="2015-11" db="EMBL/GenBank/DDBJ databases">
        <title>Genomic analysis of 38 Legionella species identifies large and diverse effector repertoires.</title>
        <authorList>
            <person name="Burstein D."/>
            <person name="Amaro F."/>
            <person name="Zusman T."/>
            <person name="Lifshitz Z."/>
            <person name="Cohen O."/>
            <person name="Gilbert J.A."/>
            <person name="Pupko T."/>
            <person name="Shuman H.A."/>
            <person name="Segal G."/>
        </authorList>
    </citation>
    <scope>NUCLEOTIDE SEQUENCE [LARGE SCALE GENOMIC DNA]</scope>
    <source>
        <strain evidence="1 2">Oak Ridge-10</strain>
    </source>
</reference>
<proteinExistence type="predicted"/>